<name>A0A4Y2IQC1_ARAVE</name>
<keyword evidence="2" id="KW-1185">Reference proteome</keyword>
<organism evidence="1 2">
    <name type="scientific">Araneus ventricosus</name>
    <name type="common">Orbweaver spider</name>
    <name type="synonym">Epeira ventricosa</name>
    <dbReference type="NCBI Taxonomy" id="182803"/>
    <lineage>
        <taxon>Eukaryota</taxon>
        <taxon>Metazoa</taxon>
        <taxon>Ecdysozoa</taxon>
        <taxon>Arthropoda</taxon>
        <taxon>Chelicerata</taxon>
        <taxon>Arachnida</taxon>
        <taxon>Araneae</taxon>
        <taxon>Araneomorphae</taxon>
        <taxon>Entelegynae</taxon>
        <taxon>Araneoidea</taxon>
        <taxon>Araneidae</taxon>
        <taxon>Araneus</taxon>
    </lineage>
</organism>
<comment type="caution">
    <text evidence="1">The sequence shown here is derived from an EMBL/GenBank/DDBJ whole genome shotgun (WGS) entry which is preliminary data.</text>
</comment>
<dbReference type="EMBL" id="BGPR01002801">
    <property type="protein sequence ID" value="GBM79092.1"/>
    <property type="molecule type" value="Genomic_DNA"/>
</dbReference>
<evidence type="ECO:0000313" key="2">
    <source>
        <dbReference type="Proteomes" id="UP000499080"/>
    </source>
</evidence>
<dbReference type="AlphaFoldDB" id="A0A4Y2IQC1"/>
<proteinExistence type="predicted"/>
<protein>
    <submittedName>
        <fullName evidence="1">Uncharacterized protein</fullName>
    </submittedName>
</protein>
<reference evidence="1 2" key="1">
    <citation type="journal article" date="2019" name="Sci. Rep.">
        <title>Orb-weaving spider Araneus ventricosus genome elucidates the spidroin gene catalogue.</title>
        <authorList>
            <person name="Kono N."/>
            <person name="Nakamura H."/>
            <person name="Ohtoshi R."/>
            <person name="Moran D.A.P."/>
            <person name="Shinohara A."/>
            <person name="Yoshida Y."/>
            <person name="Fujiwara M."/>
            <person name="Mori M."/>
            <person name="Tomita M."/>
            <person name="Arakawa K."/>
        </authorList>
    </citation>
    <scope>NUCLEOTIDE SEQUENCE [LARGE SCALE GENOMIC DNA]</scope>
</reference>
<sequence>MILSDFLRFVYQGRVCKSDFLRLVYQGRVCKSDFLRLVYQGRICKSDFLRLVYRVGFVNMPAGGFQVRNTIPLMICRVLGLLHVKSYVRGQVSSLWCDAEVWRASSRHLTVVQN</sequence>
<gene>
    <name evidence="1" type="ORF">AVEN_88245_1</name>
</gene>
<evidence type="ECO:0000313" key="1">
    <source>
        <dbReference type="EMBL" id="GBM79092.1"/>
    </source>
</evidence>
<accession>A0A4Y2IQC1</accession>
<dbReference type="Proteomes" id="UP000499080">
    <property type="component" value="Unassembled WGS sequence"/>
</dbReference>